<dbReference type="AlphaFoldDB" id="A0AAD5USW5"/>
<dbReference type="Proteomes" id="UP001212997">
    <property type="component" value="Unassembled WGS sequence"/>
</dbReference>
<proteinExistence type="predicted"/>
<evidence type="ECO:0000313" key="1">
    <source>
        <dbReference type="EMBL" id="KAJ3476662.1"/>
    </source>
</evidence>
<reference evidence="1" key="1">
    <citation type="submission" date="2022-07" db="EMBL/GenBank/DDBJ databases">
        <title>Genome Sequence of Physisporinus lineatus.</title>
        <authorList>
            <person name="Buettner E."/>
        </authorList>
    </citation>
    <scope>NUCLEOTIDE SEQUENCE</scope>
    <source>
        <strain evidence="1">VT162</strain>
    </source>
</reference>
<accession>A0AAD5USW5</accession>
<evidence type="ECO:0000313" key="2">
    <source>
        <dbReference type="Proteomes" id="UP001212997"/>
    </source>
</evidence>
<organism evidence="1 2">
    <name type="scientific">Meripilus lineatus</name>
    <dbReference type="NCBI Taxonomy" id="2056292"/>
    <lineage>
        <taxon>Eukaryota</taxon>
        <taxon>Fungi</taxon>
        <taxon>Dikarya</taxon>
        <taxon>Basidiomycota</taxon>
        <taxon>Agaricomycotina</taxon>
        <taxon>Agaricomycetes</taxon>
        <taxon>Polyporales</taxon>
        <taxon>Meripilaceae</taxon>
        <taxon>Meripilus</taxon>
    </lineage>
</organism>
<name>A0AAD5USW5_9APHY</name>
<keyword evidence="2" id="KW-1185">Reference proteome</keyword>
<gene>
    <name evidence="1" type="ORF">NLI96_g11006</name>
</gene>
<dbReference type="EMBL" id="JANAWD010000681">
    <property type="protein sequence ID" value="KAJ3476662.1"/>
    <property type="molecule type" value="Genomic_DNA"/>
</dbReference>
<protein>
    <submittedName>
        <fullName evidence="1">Uncharacterized protein</fullName>
    </submittedName>
</protein>
<comment type="caution">
    <text evidence="1">The sequence shown here is derived from an EMBL/GenBank/DDBJ whole genome shotgun (WGS) entry which is preliminary data.</text>
</comment>
<sequence>MMKTLTNKRCSPCSSVSKDSSLDVTKGGEYLYRFHRKVEFDTTGENFPQAGVFDARVRVEEDLAIIQEFPPTFGLLGEETNVVVLMEVYPEVRASISVRRTSKRSPGRMDSTLTKGALYGYEGDMCVEGI</sequence>